<keyword evidence="4" id="KW-0540">Nuclease</keyword>
<dbReference type="InterPro" id="IPR054722">
    <property type="entry name" value="PolX-like_BBD"/>
</dbReference>
<proteinExistence type="predicted"/>
<evidence type="ECO:0000256" key="10">
    <source>
        <dbReference type="ARBA" id="ARBA00022840"/>
    </source>
</evidence>
<dbReference type="InterPro" id="IPR043502">
    <property type="entry name" value="DNA/RNA_pol_sf"/>
</dbReference>
<dbReference type="SUPFAM" id="SSF53098">
    <property type="entry name" value="Ribonuclease H-like"/>
    <property type="match status" value="1"/>
</dbReference>
<evidence type="ECO:0000256" key="9">
    <source>
        <dbReference type="ARBA" id="ARBA00022801"/>
    </source>
</evidence>
<evidence type="ECO:0000256" key="7">
    <source>
        <dbReference type="ARBA" id="ARBA00022750"/>
    </source>
</evidence>
<keyword evidence="12" id="KW-0229">DNA integration</keyword>
<protein>
    <recommendedName>
        <fullName evidence="19">Integrase catalytic domain-containing protein</fullName>
    </recommendedName>
</protein>
<dbReference type="PANTHER" id="PTHR42648:SF11">
    <property type="entry name" value="TRANSPOSON TY4-P GAG-POL POLYPROTEIN"/>
    <property type="match status" value="1"/>
</dbReference>
<dbReference type="GO" id="GO:0006508">
    <property type="term" value="P:proteolysis"/>
    <property type="evidence" value="ECO:0007669"/>
    <property type="project" value="UniProtKB-KW"/>
</dbReference>
<evidence type="ECO:0000259" key="19">
    <source>
        <dbReference type="PROSITE" id="PS50994"/>
    </source>
</evidence>
<dbReference type="Pfam" id="PF07727">
    <property type="entry name" value="RVT_2"/>
    <property type="match status" value="1"/>
</dbReference>
<dbReference type="Proteomes" id="UP000469452">
    <property type="component" value="Unassembled WGS sequence"/>
</dbReference>
<comment type="caution">
    <text evidence="20">The sequence shown here is derived from an EMBL/GenBank/DDBJ whole genome shotgun (WGS) entry which is preliminary data.</text>
</comment>
<evidence type="ECO:0000256" key="4">
    <source>
        <dbReference type="ARBA" id="ARBA00022722"/>
    </source>
</evidence>
<dbReference type="GO" id="GO:0004519">
    <property type="term" value="F:endonuclease activity"/>
    <property type="evidence" value="ECO:0007669"/>
    <property type="project" value="UniProtKB-KW"/>
</dbReference>
<feature type="region of interest" description="Disordered" evidence="18">
    <location>
        <begin position="804"/>
        <end position="830"/>
    </location>
</feature>
<keyword evidence="11" id="KW-0460">Magnesium</keyword>
<keyword evidence="13" id="KW-0695">RNA-directed DNA polymerase</keyword>
<dbReference type="VEuPathDB" id="FungiDB:H257_19374"/>
<dbReference type="GO" id="GO:0003887">
    <property type="term" value="F:DNA-directed DNA polymerase activity"/>
    <property type="evidence" value="ECO:0007669"/>
    <property type="project" value="UniProtKB-KW"/>
</dbReference>
<dbReference type="InterPro" id="IPR012337">
    <property type="entry name" value="RNaseH-like_sf"/>
</dbReference>
<evidence type="ECO:0000256" key="8">
    <source>
        <dbReference type="ARBA" id="ARBA00022759"/>
    </source>
</evidence>
<keyword evidence="6" id="KW-0547">Nucleotide-binding</keyword>
<feature type="region of interest" description="Disordered" evidence="18">
    <location>
        <begin position="273"/>
        <end position="320"/>
    </location>
</feature>
<dbReference type="Pfam" id="PF22936">
    <property type="entry name" value="Pol_BBD"/>
    <property type="match status" value="1"/>
</dbReference>
<dbReference type="GO" id="GO:0046872">
    <property type="term" value="F:metal ion binding"/>
    <property type="evidence" value="ECO:0007669"/>
    <property type="project" value="UniProtKB-KW"/>
</dbReference>
<evidence type="ECO:0000256" key="6">
    <source>
        <dbReference type="ARBA" id="ARBA00022741"/>
    </source>
</evidence>
<dbReference type="GO" id="GO:0015074">
    <property type="term" value="P:DNA integration"/>
    <property type="evidence" value="ECO:0007669"/>
    <property type="project" value="UniProtKB-KW"/>
</dbReference>
<feature type="compositionally biased region" description="Acidic residues" evidence="18">
    <location>
        <begin position="286"/>
        <end position="297"/>
    </location>
</feature>
<evidence type="ECO:0000256" key="3">
    <source>
        <dbReference type="ARBA" id="ARBA00022670"/>
    </source>
</evidence>
<evidence type="ECO:0000256" key="16">
    <source>
        <dbReference type="ARBA" id="ARBA00023172"/>
    </source>
</evidence>
<keyword evidence="14" id="KW-0239">DNA-directed DNA polymerase</keyword>
<name>A0A6A4ZHD7_APHAT</name>
<dbReference type="Pfam" id="PF25597">
    <property type="entry name" value="SH3_retrovirus"/>
    <property type="match status" value="1"/>
</dbReference>
<keyword evidence="5" id="KW-0479">Metal-binding</keyword>
<accession>A0A6A4ZHD7</accession>
<dbReference type="SUPFAM" id="SSF56672">
    <property type="entry name" value="DNA/RNA polymerases"/>
    <property type="match status" value="1"/>
</dbReference>
<keyword evidence="10" id="KW-0067">ATP-binding</keyword>
<dbReference type="InterPro" id="IPR057670">
    <property type="entry name" value="SH3_retrovirus"/>
</dbReference>
<evidence type="ECO:0000256" key="13">
    <source>
        <dbReference type="ARBA" id="ARBA00022918"/>
    </source>
</evidence>
<evidence type="ECO:0000313" key="20">
    <source>
        <dbReference type="EMBL" id="KAF0707421.1"/>
    </source>
</evidence>
<dbReference type="InterPro" id="IPR036397">
    <property type="entry name" value="RNaseH_sf"/>
</dbReference>
<comment type="function">
    <text evidence="1">The aspartyl protease (PR) mediates the proteolytic cleavages of the Gag and Gag-Pol polyproteins after assembly of the VLP.</text>
</comment>
<keyword evidence="8" id="KW-0255">Endonuclease</keyword>
<keyword evidence="3" id="KW-0645">Protease</keyword>
<dbReference type="GO" id="GO:0004190">
    <property type="term" value="F:aspartic-type endopeptidase activity"/>
    <property type="evidence" value="ECO:0007669"/>
    <property type="project" value="UniProtKB-KW"/>
</dbReference>
<keyword evidence="7" id="KW-0064">Aspartyl protease</keyword>
<dbReference type="CDD" id="cd09272">
    <property type="entry name" value="RNase_HI_RT_Ty1"/>
    <property type="match status" value="1"/>
</dbReference>
<keyword evidence="14" id="KW-0808">Transferase</keyword>
<feature type="non-terminal residue" evidence="20">
    <location>
        <position position="1"/>
    </location>
</feature>
<dbReference type="GO" id="GO:0005524">
    <property type="term" value="F:ATP binding"/>
    <property type="evidence" value="ECO:0007669"/>
    <property type="project" value="UniProtKB-KW"/>
</dbReference>
<evidence type="ECO:0000256" key="15">
    <source>
        <dbReference type="ARBA" id="ARBA00023113"/>
    </source>
</evidence>
<keyword evidence="9" id="KW-0378">Hydrolase</keyword>
<gene>
    <name evidence="20" type="ORF">AaE_013609</name>
</gene>
<feature type="compositionally biased region" description="Polar residues" evidence="18">
    <location>
        <begin position="301"/>
        <end position="320"/>
    </location>
</feature>
<reference evidence="20 21" key="1">
    <citation type="submission" date="2019-06" db="EMBL/GenBank/DDBJ databases">
        <title>Genomics analysis of Aphanomyces spp. identifies a new class of oomycete effector associated with host adaptation.</title>
        <authorList>
            <person name="Gaulin E."/>
        </authorList>
    </citation>
    <scope>NUCLEOTIDE SEQUENCE [LARGE SCALE GENOMIC DNA]</scope>
    <source>
        <strain evidence="20 21">E</strain>
    </source>
</reference>
<keyword evidence="14" id="KW-0548">Nucleotidyltransferase</keyword>
<feature type="region of interest" description="Disordered" evidence="18">
    <location>
        <begin position="161"/>
        <end position="198"/>
    </location>
</feature>
<evidence type="ECO:0000256" key="14">
    <source>
        <dbReference type="ARBA" id="ARBA00022932"/>
    </source>
</evidence>
<dbReference type="InterPro" id="IPR039537">
    <property type="entry name" value="Retrotran_Ty1/copia-like"/>
</dbReference>
<sequence>SDFPNWLSIFEDAIATNVAFYNTTWSDQHKFYALMQSLTDNAKAFAQDSKAKEPTQSYTIMSARLESNYSTHLTQTQLMTLMQKTKRWESTWTDHLTYLHHVHSMARVGNEFVLECLINNACPSKKNDLTIQLNPRARNDVAEQHRMVGILTRLTGTGIDFGRRHKTGGKETGQANQVYGGGGNKPGSKQRSGKDARLASMTQNQAAWQREMELDRAATNAKHDDRAVHADKERLIELQSLRELISQLRSSNIPSISTATKTYTTPPTVTKKLFTNLPRVDNSGDSGDDEDDNDDGLSGERNATASPTRTQAAQVATPTSQAMKAARQMTSMRIDAFIFAESLSFPEDDDFDSDIVSYLVRGSHVNDAPDAGAMVIRQASTVDDWVCDSGCTHHLTNNPSLLIDAHGSNLRIRIANDDHVMATLKGPAILDLVNGGKIRLNEVHYVPSISANLLSITSLNFNGIDVLFGRDIEFIDRSSRRVLTTGTRKGRLPILECVHSTALPTEDNEAMSFHVHLPKRSLAKWHAALGHISKAAILELANMHDDTDDMHITRATNDATISFVCADLLGPLKPSDRNHNRYVAVYVDHASKLKYAVPIKKKSDQVQMIKEFILFIELQYGKQTKVVRTDGGGEFNSTELDAFLKSKGIRKQVTEPDTSASNGLAENTIRVLANDVRTMLMSCDVPLTFWGYAVNYAVYIRNRVPCKGNDNNTPPLQAADPSRGLPKVSHIVQFGSHCTTYQAPKSKKIEKRAELGIILGVSEETKGYHVWLPQQGKVIVTRDVRNIAPPTPRRDMVEFLGAGEEALTSSTEKEDTASPRTKSAKKTAPPADLTIRTRKQRAAEVSRTKGKQFEALIAKLLAEETFPSVFLTVEEPTTVRQAMASKEAIERRKAMMRELDGIVGNGTWEVVERPKHTNIVSHKWVFKVKYDQGGNVDKFKARLVARGFSQRYGVDYSNTYAPVIKQASVRLIYVLAAIFKCEITHLDFPQAYLNAKTDFDIYIELPEGFDVDTKKYVGLLRKGLYGLKQSGMLWHEEADKALIALDFKRSQLDPCLYYHWDGGKITVCGLYVDDLLLFSKSDTTIKRMVDELTATYKVKNLGPVARCLGMNVHRIEGGFFLEQTSLVEELLAKHGLSDAKPQATPLALDHRYFDDGPDPTMTATEMREVIGSLLWLAGTTRPDIMFAVNLTARFLNKANENHVQGIKRILRYLRGTATVGLQIVPSDIGGAVNAEVFCDADWAGDKTNRRSTSGCVLVVNGCLVFWAAKQQAVVALSTMEAEYIAASAGI</sequence>
<dbReference type="InterPro" id="IPR001584">
    <property type="entry name" value="Integrase_cat-core"/>
</dbReference>
<keyword evidence="16" id="KW-0233">DNA recombination</keyword>
<dbReference type="InterPro" id="IPR013103">
    <property type="entry name" value="RVT_2"/>
</dbReference>
<evidence type="ECO:0000313" key="21">
    <source>
        <dbReference type="Proteomes" id="UP000469452"/>
    </source>
</evidence>
<organism evidence="20 21">
    <name type="scientific">Aphanomyces astaci</name>
    <name type="common">Crayfish plague agent</name>
    <dbReference type="NCBI Taxonomy" id="112090"/>
    <lineage>
        <taxon>Eukaryota</taxon>
        <taxon>Sar</taxon>
        <taxon>Stramenopiles</taxon>
        <taxon>Oomycota</taxon>
        <taxon>Saprolegniomycetes</taxon>
        <taxon>Saprolegniales</taxon>
        <taxon>Verrucalvaceae</taxon>
        <taxon>Aphanomyces</taxon>
    </lineage>
</organism>
<feature type="domain" description="Integrase catalytic" evidence="19">
    <location>
        <begin position="554"/>
        <end position="722"/>
    </location>
</feature>
<dbReference type="GO" id="GO:0006310">
    <property type="term" value="P:DNA recombination"/>
    <property type="evidence" value="ECO:0007669"/>
    <property type="project" value="UniProtKB-KW"/>
</dbReference>
<dbReference type="PROSITE" id="PS50994">
    <property type="entry name" value="INTEGRASE"/>
    <property type="match status" value="1"/>
</dbReference>
<keyword evidence="15" id="KW-0917">Virion maturation</keyword>
<evidence type="ECO:0000256" key="12">
    <source>
        <dbReference type="ARBA" id="ARBA00022908"/>
    </source>
</evidence>
<keyword evidence="17" id="KW-0511">Multifunctional enzyme</keyword>
<evidence type="ECO:0000256" key="11">
    <source>
        <dbReference type="ARBA" id="ARBA00022842"/>
    </source>
</evidence>
<keyword evidence="2" id="KW-1188">Viral release from host cell</keyword>
<evidence type="ECO:0000256" key="5">
    <source>
        <dbReference type="ARBA" id="ARBA00022723"/>
    </source>
</evidence>
<dbReference type="PANTHER" id="PTHR42648">
    <property type="entry name" value="TRANSPOSASE, PUTATIVE-RELATED"/>
    <property type="match status" value="1"/>
</dbReference>
<evidence type="ECO:0000256" key="17">
    <source>
        <dbReference type="ARBA" id="ARBA00023268"/>
    </source>
</evidence>
<evidence type="ECO:0000256" key="1">
    <source>
        <dbReference type="ARBA" id="ARBA00002180"/>
    </source>
</evidence>
<dbReference type="GO" id="GO:0003676">
    <property type="term" value="F:nucleic acid binding"/>
    <property type="evidence" value="ECO:0007669"/>
    <property type="project" value="InterPro"/>
</dbReference>
<dbReference type="EMBL" id="VJMI01019417">
    <property type="protein sequence ID" value="KAF0707421.1"/>
    <property type="molecule type" value="Genomic_DNA"/>
</dbReference>
<dbReference type="Gene3D" id="3.30.420.10">
    <property type="entry name" value="Ribonuclease H-like superfamily/Ribonuclease H"/>
    <property type="match status" value="1"/>
</dbReference>
<dbReference type="GO" id="GO:0003964">
    <property type="term" value="F:RNA-directed DNA polymerase activity"/>
    <property type="evidence" value="ECO:0007669"/>
    <property type="project" value="UniProtKB-KW"/>
</dbReference>
<evidence type="ECO:0000256" key="2">
    <source>
        <dbReference type="ARBA" id="ARBA00022612"/>
    </source>
</evidence>
<evidence type="ECO:0000256" key="18">
    <source>
        <dbReference type="SAM" id="MobiDB-lite"/>
    </source>
</evidence>